<feature type="domain" description="Ig-like" evidence="3">
    <location>
        <begin position="22"/>
        <end position="126"/>
    </location>
</feature>
<dbReference type="GeneTree" id="ENSGT00990000203876"/>
<dbReference type="GO" id="GO:0045121">
    <property type="term" value="C:membrane raft"/>
    <property type="evidence" value="ECO:0007669"/>
    <property type="project" value="TreeGrafter"/>
</dbReference>
<feature type="domain" description="Ig-like" evidence="3">
    <location>
        <begin position="142"/>
        <end position="207"/>
    </location>
</feature>
<organism evidence="4 5">
    <name type="scientific">Amphiprion ocellaris</name>
    <name type="common">Clown anemonefish</name>
    <dbReference type="NCBI Taxonomy" id="80972"/>
    <lineage>
        <taxon>Eukaryota</taxon>
        <taxon>Metazoa</taxon>
        <taxon>Chordata</taxon>
        <taxon>Craniata</taxon>
        <taxon>Vertebrata</taxon>
        <taxon>Euteleostomi</taxon>
        <taxon>Actinopterygii</taxon>
        <taxon>Neopterygii</taxon>
        <taxon>Teleostei</taxon>
        <taxon>Neoteleostei</taxon>
        <taxon>Acanthomorphata</taxon>
        <taxon>Ovalentaria</taxon>
        <taxon>Pomacentridae</taxon>
        <taxon>Amphiprion</taxon>
    </lineage>
</organism>
<dbReference type="SUPFAM" id="SSF48726">
    <property type="entry name" value="Immunoglobulin"/>
    <property type="match status" value="3"/>
</dbReference>
<dbReference type="KEGG" id="aoce:111586341"/>
<sequence length="469" mass="51563">MRLPELLCGGIFLFFFISDVRPEKVEVLVAAGSQAVLPCKCRSLSSDSAIIWSKERGGTVWRKQRSGLQYRGSSWAQKGTQRVQCPHQQFERGDFSLQIDAVTKEDGGTYTCMVDVGRWVTQSVVTLRVLTVSVSPSVPLWGNNVSLGCDVSPRPDEASFRWRLNGSPYVPGTSSGLVVNASLRLSGNWSCEVTSGGRRVEASAPLTVRGILQPSREDARLYAAVGSAASLPCIFSPGLKPSESLWEKLKPTSLFRSAVDRLPASFSSSSSPAQLPWDKSARLDPVGLEDEGRYRCSGTVEGQRLARNMKLIVAQIVQTKEKGSVTLSCQLSDSSDVTKYDWVQTTSDPNGTESVRSVLKGKTVRISPESEQNQWTCRFYGKQGVLGNITHQAQLIGGLTGPGKSSVPSRNTPTVVGLSLLLLVLLLVLAQMYKNHQRRKRIFQYPALETMVHNISNEREEKNRNRARK</sequence>
<dbReference type="InterPro" id="IPR013783">
    <property type="entry name" value="Ig-like_fold"/>
</dbReference>
<dbReference type="GO" id="GO:0070374">
    <property type="term" value="P:positive regulation of ERK1 and ERK2 cascade"/>
    <property type="evidence" value="ECO:0007669"/>
    <property type="project" value="TreeGrafter"/>
</dbReference>
<feature type="transmembrane region" description="Helical" evidence="1">
    <location>
        <begin position="415"/>
        <end position="433"/>
    </location>
</feature>
<protein>
    <recommendedName>
        <fullName evidence="3">Ig-like domain-containing protein</fullName>
    </recommendedName>
</protein>
<evidence type="ECO:0000313" key="5">
    <source>
        <dbReference type="Proteomes" id="UP001501940"/>
    </source>
</evidence>
<reference evidence="4 5" key="1">
    <citation type="submission" date="2022-01" db="EMBL/GenBank/DDBJ databases">
        <title>A chromosome-scale genome assembly of the false clownfish, Amphiprion ocellaris.</title>
        <authorList>
            <person name="Ryu T."/>
        </authorList>
    </citation>
    <scope>NUCLEOTIDE SEQUENCE [LARGE SCALE GENOMIC DNA]</scope>
</reference>
<feature type="chain" id="PRO_5043478660" description="Ig-like domain-containing protein" evidence="2">
    <location>
        <begin position="23"/>
        <end position="469"/>
    </location>
</feature>
<dbReference type="InterPro" id="IPR007110">
    <property type="entry name" value="Ig-like_dom"/>
</dbReference>
<dbReference type="PROSITE" id="PS50835">
    <property type="entry name" value="IG_LIKE"/>
    <property type="match status" value="2"/>
</dbReference>
<evidence type="ECO:0000256" key="2">
    <source>
        <dbReference type="SAM" id="SignalP"/>
    </source>
</evidence>
<reference evidence="4" key="3">
    <citation type="submission" date="2025-09" db="UniProtKB">
        <authorList>
            <consortium name="Ensembl"/>
        </authorList>
    </citation>
    <scope>IDENTIFICATION</scope>
</reference>
<dbReference type="Proteomes" id="UP001501940">
    <property type="component" value="Chromosome 9"/>
</dbReference>
<dbReference type="RefSeq" id="XP_023151792.2">
    <property type="nucleotide sequence ID" value="XM_023296024.3"/>
</dbReference>
<dbReference type="GO" id="GO:0035723">
    <property type="term" value="P:interleukin-15-mediated signaling pathway"/>
    <property type="evidence" value="ECO:0007669"/>
    <property type="project" value="TreeGrafter"/>
</dbReference>
<dbReference type="SMART" id="SM00409">
    <property type="entry name" value="IG"/>
    <property type="match status" value="3"/>
</dbReference>
<dbReference type="InterPro" id="IPR003599">
    <property type="entry name" value="Ig_sub"/>
</dbReference>
<name>A0A3Q1AWM6_AMPOC</name>
<dbReference type="InterPro" id="IPR036179">
    <property type="entry name" value="Ig-like_dom_sf"/>
</dbReference>
<dbReference type="PANTHER" id="PTHR11422">
    <property type="entry name" value="T-CELL SURFACE GLYCOPROTEIN CD4"/>
    <property type="match status" value="1"/>
</dbReference>
<evidence type="ECO:0000259" key="3">
    <source>
        <dbReference type="PROSITE" id="PS50835"/>
    </source>
</evidence>
<dbReference type="OMA" id="LWVAPVE"/>
<dbReference type="GeneID" id="111586341"/>
<dbReference type="GO" id="GO:0042110">
    <property type="term" value="P:T cell activation"/>
    <property type="evidence" value="ECO:0007669"/>
    <property type="project" value="TreeGrafter"/>
</dbReference>
<proteinExistence type="predicted"/>
<dbReference type="GO" id="GO:0009897">
    <property type="term" value="C:external side of plasma membrane"/>
    <property type="evidence" value="ECO:0007669"/>
    <property type="project" value="TreeGrafter"/>
</dbReference>
<dbReference type="PANTHER" id="PTHR11422:SF12">
    <property type="entry name" value="MICROFIBRIL-ASSOCIATED GLYCOPROTEIN 3"/>
    <property type="match status" value="1"/>
</dbReference>
<evidence type="ECO:0000256" key="1">
    <source>
        <dbReference type="SAM" id="Phobius"/>
    </source>
</evidence>
<evidence type="ECO:0000313" key="4">
    <source>
        <dbReference type="Ensembl" id="ENSAOCP00000005653.2"/>
    </source>
</evidence>
<dbReference type="Pfam" id="PF07686">
    <property type="entry name" value="V-set"/>
    <property type="match status" value="1"/>
</dbReference>
<dbReference type="InterPro" id="IPR013106">
    <property type="entry name" value="Ig_V-set"/>
</dbReference>
<dbReference type="STRING" id="80972.ENSAOCP00000005653"/>
<keyword evidence="1" id="KW-1133">Transmembrane helix</keyword>
<dbReference type="Ensembl" id="ENSAOCT00000005959.2">
    <property type="protein sequence ID" value="ENSAOCP00000005653.2"/>
    <property type="gene ID" value="ENSAOCG00000009170.2"/>
</dbReference>
<keyword evidence="2" id="KW-0732">Signal</keyword>
<dbReference type="AlphaFoldDB" id="A0A3Q1AWM6"/>
<accession>A0A3Q1AWM6</accession>
<keyword evidence="5" id="KW-1185">Reference proteome</keyword>
<reference evidence="4" key="2">
    <citation type="submission" date="2025-08" db="UniProtKB">
        <authorList>
            <consortium name="Ensembl"/>
        </authorList>
    </citation>
    <scope>IDENTIFICATION</scope>
</reference>
<dbReference type="Gene3D" id="2.60.40.10">
    <property type="entry name" value="Immunoglobulins"/>
    <property type="match status" value="3"/>
</dbReference>
<dbReference type="GO" id="GO:1990782">
    <property type="term" value="F:protein tyrosine kinase binding"/>
    <property type="evidence" value="ECO:0007669"/>
    <property type="project" value="TreeGrafter"/>
</dbReference>
<feature type="signal peptide" evidence="2">
    <location>
        <begin position="1"/>
        <end position="22"/>
    </location>
</feature>
<keyword evidence="1" id="KW-0812">Transmembrane</keyword>
<dbReference type="GO" id="GO:0042289">
    <property type="term" value="F:MHC class II protein binding"/>
    <property type="evidence" value="ECO:0007669"/>
    <property type="project" value="TreeGrafter"/>
</dbReference>
<keyword evidence="1" id="KW-0472">Membrane</keyword>